<dbReference type="PROSITE" id="PS00122">
    <property type="entry name" value="CARBOXYLESTERASE_B_1"/>
    <property type="match status" value="1"/>
</dbReference>
<feature type="domain" description="Carboxylesterase type B" evidence="4">
    <location>
        <begin position="28"/>
        <end position="342"/>
    </location>
</feature>
<dbReference type="InterPro" id="IPR050309">
    <property type="entry name" value="Type-B_Carboxylest/Lipase"/>
</dbReference>
<reference evidence="5" key="1">
    <citation type="journal article" date="2014" name="Int. J. Syst. Evol. Microbiol.">
        <title>Complete genome sequence of Corynebacterium casei LMG S-19264T (=DSM 44701T), isolated from a smear-ripened cheese.</title>
        <authorList>
            <consortium name="US DOE Joint Genome Institute (JGI-PGF)"/>
            <person name="Walter F."/>
            <person name="Albersmeier A."/>
            <person name="Kalinowski J."/>
            <person name="Ruckert C."/>
        </authorList>
    </citation>
    <scope>NUCLEOTIDE SEQUENCE</scope>
    <source>
        <strain evidence="5">KCTC 32255</strain>
    </source>
</reference>
<accession>A0A918UHW9</accession>
<proteinExistence type="inferred from homology"/>
<dbReference type="InterPro" id="IPR002018">
    <property type="entry name" value="CarbesteraseB"/>
</dbReference>
<dbReference type="RefSeq" id="WP_229814173.1">
    <property type="nucleotide sequence ID" value="NZ_BMZA01000012.1"/>
</dbReference>
<protein>
    <recommendedName>
        <fullName evidence="3">Carboxylic ester hydrolase</fullName>
        <ecNumber evidence="3">3.1.1.-</ecNumber>
    </recommendedName>
</protein>
<dbReference type="Pfam" id="PF00135">
    <property type="entry name" value="COesterase"/>
    <property type="match status" value="2"/>
</dbReference>
<dbReference type="SUPFAM" id="SSF53474">
    <property type="entry name" value="alpha/beta-Hydrolases"/>
    <property type="match status" value="1"/>
</dbReference>
<dbReference type="Gene3D" id="3.40.50.1820">
    <property type="entry name" value="alpha/beta hydrolase"/>
    <property type="match status" value="2"/>
</dbReference>
<keyword evidence="3" id="KW-0732">Signal</keyword>
<reference evidence="5" key="2">
    <citation type="submission" date="2020-09" db="EMBL/GenBank/DDBJ databases">
        <authorList>
            <person name="Sun Q."/>
            <person name="Kim S."/>
        </authorList>
    </citation>
    <scope>NUCLEOTIDE SEQUENCE</scope>
    <source>
        <strain evidence="5">KCTC 32255</strain>
    </source>
</reference>
<organism evidence="5 6">
    <name type="scientific">Novosphingobium colocasiae</name>
    <dbReference type="NCBI Taxonomy" id="1256513"/>
    <lineage>
        <taxon>Bacteria</taxon>
        <taxon>Pseudomonadati</taxon>
        <taxon>Pseudomonadota</taxon>
        <taxon>Alphaproteobacteria</taxon>
        <taxon>Sphingomonadales</taxon>
        <taxon>Sphingomonadaceae</taxon>
        <taxon>Novosphingobium</taxon>
    </lineage>
</organism>
<name>A0A918UHW9_9SPHN</name>
<evidence type="ECO:0000256" key="3">
    <source>
        <dbReference type="RuleBase" id="RU361235"/>
    </source>
</evidence>
<dbReference type="PANTHER" id="PTHR11559">
    <property type="entry name" value="CARBOXYLESTERASE"/>
    <property type="match status" value="1"/>
</dbReference>
<dbReference type="EMBL" id="BMZA01000012">
    <property type="protein sequence ID" value="GGZ11111.1"/>
    <property type="molecule type" value="Genomic_DNA"/>
</dbReference>
<evidence type="ECO:0000256" key="2">
    <source>
        <dbReference type="ARBA" id="ARBA00022801"/>
    </source>
</evidence>
<evidence type="ECO:0000313" key="6">
    <source>
        <dbReference type="Proteomes" id="UP000648075"/>
    </source>
</evidence>
<keyword evidence="6" id="KW-1185">Reference proteome</keyword>
<comment type="caution">
    <text evidence="5">The sequence shown here is derived from an EMBL/GenBank/DDBJ whole genome shotgun (WGS) entry which is preliminary data.</text>
</comment>
<feature type="signal peptide" evidence="3">
    <location>
        <begin position="1"/>
        <end position="23"/>
    </location>
</feature>
<keyword evidence="2 3" id="KW-0378">Hydrolase</keyword>
<dbReference type="Proteomes" id="UP000648075">
    <property type="component" value="Unassembled WGS sequence"/>
</dbReference>
<dbReference type="GO" id="GO:0016787">
    <property type="term" value="F:hydrolase activity"/>
    <property type="evidence" value="ECO:0007669"/>
    <property type="project" value="UniProtKB-KW"/>
</dbReference>
<evidence type="ECO:0000256" key="1">
    <source>
        <dbReference type="ARBA" id="ARBA00005964"/>
    </source>
</evidence>
<dbReference type="AlphaFoldDB" id="A0A918UHW9"/>
<evidence type="ECO:0000259" key="4">
    <source>
        <dbReference type="Pfam" id="PF00135"/>
    </source>
</evidence>
<feature type="domain" description="Carboxylesterase type B" evidence="4">
    <location>
        <begin position="350"/>
        <end position="458"/>
    </location>
</feature>
<dbReference type="InterPro" id="IPR029058">
    <property type="entry name" value="AB_hydrolase_fold"/>
</dbReference>
<dbReference type="InterPro" id="IPR019826">
    <property type="entry name" value="Carboxylesterase_B_AS"/>
</dbReference>
<gene>
    <name evidence="5" type="ORF">GCM10011614_27540</name>
</gene>
<dbReference type="EC" id="3.1.1.-" evidence="3"/>
<sequence>MDQTTALWLAGCLLAVLPHPVGARPLATIVQTQSGAVRGAAEAGVMTWKGIPFAASPTGAWRWRAPRPPKPWKGLRPATEYRSDCMQQAAAGDAAPAGVPPAEDCLYANIWRPAGAVGKLPVIVWIYGGAFVNGGASSPVFSGESLARKGILFFSFNYRVGRFGTFAHPALTRVGADKGQLGNYGYMDQLAALRWVKRNIAAFGGDPDNVTLMGESAGGVSVLNWLTSPAGKGLFHKAVVMSGGDGTLLNGGYQLRTEEQAGLAFAATKGIAERGLHALTRLRALPSEAVVDGLNMHSMRGIVPRTYSPPFSDGKIAVPQLAALRRGAFARVPLIIGATSADIGGRTGIMIAGARQLAGIISGYGVPVYYYRFSYVAAAQGKPEDGARHATDVPYFLGNVTNRYTDKTTPRDVAVGDLISSYIVNFGKRASPNAPGLPHWPAVDSARAEIMDFNAQGEAVQGREPWIPAP</sequence>
<evidence type="ECO:0000313" key="5">
    <source>
        <dbReference type="EMBL" id="GGZ11111.1"/>
    </source>
</evidence>
<feature type="chain" id="PRO_5038173086" description="Carboxylic ester hydrolase" evidence="3">
    <location>
        <begin position="24"/>
        <end position="470"/>
    </location>
</feature>
<comment type="similarity">
    <text evidence="1 3">Belongs to the type-B carboxylesterase/lipase family.</text>
</comment>